<evidence type="ECO:0000313" key="1">
    <source>
        <dbReference type="EMBL" id="KAI7958895.1"/>
    </source>
</evidence>
<reference evidence="2" key="2">
    <citation type="journal article" date="2018" name="Mol. Plant Microbe Interact.">
        <title>Genome sequence resources for the wheat stripe rust pathogen (Puccinia striiformis f. sp. tritici) and the barley stripe rust pathogen (Puccinia striiformis f. sp. hordei).</title>
        <authorList>
            <person name="Xia C."/>
            <person name="Wang M."/>
            <person name="Yin C."/>
            <person name="Cornejo O.E."/>
            <person name="Hulbert S.H."/>
            <person name="Chen X."/>
        </authorList>
    </citation>
    <scope>NUCLEOTIDE SEQUENCE [LARGE SCALE GENOMIC DNA]</scope>
    <source>
        <strain evidence="2">93-210</strain>
    </source>
</reference>
<protein>
    <submittedName>
        <fullName evidence="1">Uncharacterized protein</fullName>
    </submittedName>
</protein>
<dbReference type="EMBL" id="CM045867">
    <property type="protein sequence ID" value="KAI7958895.1"/>
    <property type="molecule type" value="Genomic_DNA"/>
</dbReference>
<sequence>MIHNEVFFPCAIWEHSLGPTWLDRIPLAGEDPLVASSSSRIYNPANTTSSHHSCSQVDLFEDNRSSTYTVQPTEIATSPKDKPFDCKSNFRFDCSKMMPLSLSLFLSMICFSQLVESSVISHTGDATAHRLVKRATLALKEYSDFQISTGTSGSCKEKAALVFLSPFQLTESDLTRIKNPIDFVFTQEDLNNCKTMTRAASAADASFTQAITTAGTVKDNAGQVRELKHGKLCNKVLKQTGDALRLRMEAKLRAADDGRTAKLSEAILDLKESIRKDREVKGQKMISFLDVGKTVKAPGSSGSGTGTKAT</sequence>
<reference evidence="2" key="1">
    <citation type="journal article" date="2018" name="BMC Genomics">
        <title>Genomic insights into host adaptation between the wheat stripe rust pathogen (Puccinia striiformis f. sp. tritici) and the barley stripe rust pathogen (Puccinia striiformis f. sp. hordei).</title>
        <authorList>
            <person name="Xia C."/>
            <person name="Wang M."/>
            <person name="Yin C."/>
            <person name="Cornejo O.E."/>
            <person name="Hulbert S.H."/>
            <person name="Chen X."/>
        </authorList>
    </citation>
    <scope>NUCLEOTIDE SEQUENCE [LARGE SCALE GENOMIC DNA]</scope>
    <source>
        <strain evidence="2">93-210</strain>
    </source>
</reference>
<comment type="caution">
    <text evidence="1">The sequence shown here is derived from an EMBL/GenBank/DDBJ whole genome shotgun (WGS) entry which is preliminary data.</text>
</comment>
<accession>A0ACC0EU30</accession>
<evidence type="ECO:0000313" key="2">
    <source>
        <dbReference type="Proteomes" id="UP001060170"/>
    </source>
</evidence>
<name>A0ACC0EU30_9BASI</name>
<keyword evidence="2" id="KW-1185">Reference proteome</keyword>
<organism evidence="1 2">
    <name type="scientific">Puccinia striiformis f. sp. tritici</name>
    <dbReference type="NCBI Taxonomy" id="168172"/>
    <lineage>
        <taxon>Eukaryota</taxon>
        <taxon>Fungi</taxon>
        <taxon>Dikarya</taxon>
        <taxon>Basidiomycota</taxon>
        <taxon>Pucciniomycotina</taxon>
        <taxon>Pucciniomycetes</taxon>
        <taxon>Pucciniales</taxon>
        <taxon>Pucciniaceae</taxon>
        <taxon>Puccinia</taxon>
    </lineage>
</organism>
<gene>
    <name evidence="1" type="ORF">MJO28_002686</name>
</gene>
<reference evidence="1 2" key="3">
    <citation type="journal article" date="2022" name="Microbiol. Spectr.">
        <title>Folding features and dynamics of 3D genome architecture in plant fungal pathogens.</title>
        <authorList>
            <person name="Xia C."/>
        </authorList>
    </citation>
    <scope>NUCLEOTIDE SEQUENCE [LARGE SCALE GENOMIC DNA]</scope>
    <source>
        <strain evidence="1 2">93-210</strain>
    </source>
</reference>
<proteinExistence type="predicted"/>
<dbReference type="Proteomes" id="UP001060170">
    <property type="component" value="Chromosome 3"/>
</dbReference>